<organism evidence="1">
    <name type="scientific">Singulisphaera sp. Ch08</name>
    <dbReference type="NCBI Taxonomy" id="3120278"/>
    <lineage>
        <taxon>Bacteria</taxon>
        <taxon>Pseudomonadati</taxon>
        <taxon>Planctomycetota</taxon>
        <taxon>Planctomycetia</taxon>
        <taxon>Isosphaerales</taxon>
        <taxon>Isosphaeraceae</taxon>
        <taxon>Singulisphaera</taxon>
    </lineage>
</organism>
<dbReference type="EMBL" id="CP155447">
    <property type="protein sequence ID" value="XBH02692.1"/>
    <property type="molecule type" value="Genomic_DNA"/>
</dbReference>
<gene>
    <name evidence="1" type="ORF">V5E97_30860</name>
</gene>
<sequence length="388" mass="42710">MIAPEPKLVAAVITEWRTNTHADVLLSRILEPEAWGHSKPFGLKLAAVYADQFPGNDLCRSYCQKHNIPIFPTVTGAIGIGTREVAVDGVIVIGEHGQYAHNRLGQTLYPRRRLFEEVVHAFRILKKRVPVFSDKHLSYDWLFARWMYDLARHEGIPFMAGSSLPVAWRLPALNVPIGSELSEALAVGYADLDAYGFHALETLQCVTERRQGGETGVLSVRCVTGPQVWEEAKAGHWSKELLDAVEPARQAAFHGPKPIQPSPNDALFLVNYRDGLKGAVTMLGAAGPCFAFSGRRRGVKEPVAAVFNLEDKRPFGHFGHLLRAIEQMIVTGRPSYPIERTLLTSGLLAALLQSRFEGGTVIPTPHLAELTYQPADWPYAPGEVGTPA</sequence>
<dbReference type="RefSeq" id="WP_406695433.1">
    <property type="nucleotide sequence ID" value="NZ_CP155447.1"/>
</dbReference>
<evidence type="ECO:0000313" key="1">
    <source>
        <dbReference type="EMBL" id="XBH02692.1"/>
    </source>
</evidence>
<protein>
    <submittedName>
        <fullName evidence="1">Uncharacterized protein</fullName>
    </submittedName>
</protein>
<name>A0AAU7CB46_9BACT</name>
<dbReference type="AlphaFoldDB" id="A0AAU7CB46"/>
<reference evidence="1" key="1">
    <citation type="submission" date="2024-05" db="EMBL/GenBank/DDBJ databases">
        <title>Planctomycetes of the genus Singulisphaera possess chitinolytic capabilities.</title>
        <authorList>
            <person name="Ivanova A."/>
        </authorList>
    </citation>
    <scope>NUCLEOTIDE SEQUENCE</scope>
    <source>
        <strain evidence="1">Ch08T</strain>
    </source>
</reference>
<proteinExistence type="predicted"/>
<accession>A0AAU7CB46</accession>